<dbReference type="SUPFAM" id="SSF52540">
    <property type="entry name" value="P-loop containing nucleoside triphosphate hydrolases"/>
    <property type="match status" value="2"/>
</dbReference>
<evidence type="ECO:0000256" key="2">
    <source>
        <dbReference type="ARBA" id="ARBA00022801"/>
    </source>
</evidence>
<accession>A0A7C8UU63</accession>
<evidence type="ECO:0000313" key="8">
    <source>
        <dbReference type="Proteomes" id="UP000472727"/>
    </source>
</evidence>
<dbReference type="Gene3D" id="3.40.50.10810">
    <property type="entry name" value="Tandem AAA-ATPase domain"/>
    <property type="match status" value="1"/>
</dbReference>
<dbReference type="GO" id="GO:0005524">
    <property type="term" value="F:ATP binding"/>
    <property type="evidence" value="ECO:0007669"/>
    <property type="project" value="UniProtKB-KW"/>
</dbReference>
<dbReference type="InterPro" id="IPR038718">
    <property type="entry name" value="SNF2-like_sf"/>
</dbReference>
<gene>
    <name evidence="7" type="ORF">TWF106_000818</name>
</gene>
<organism evidence="7 8">
    <name type="scientific">Orbilia oligospora</name>
    <name type="common">Nematode-trapping fungus</name>
    <name type="synonym">Arthrobotrys oligospora</name>
    <dbReference type="NCBI Taxonomy" id="2813651"/>
    <lineage>
        <taxon>Eukaryota</taxon>
        <taxon>Fungi</taxon>
        <taxon>Dikarya</taxon>
        <taxon>Ascomycota</taxon>
        <taxon>Pezizomycotina</taxon>
        <taxon>Orbiliomycetes</taxon>
        <taxon>Orbiliales</taxon>
        <taxon>Orbiliaceae</taxon>
        <taxon>Orbilia</taxon>
    </lineage>
</organism>
<dbReference type="PROSITE" id="PS51194">
    <property type="entry name" value="HELICASE_CTER"/>
    <property type="match status" value="1"/>
</dbReference>
<dbReference type="Pfam" id="PF00176">
    <property type="entry name" value="SNF2-rel_dom"/>
    <property type="match status" value="1"/>
</dbReference>
<dbReference type="PANTHER" id="PTHR45626">
    <property type="entry name" value="TRANSCRIPTION TERMINATION FACTOR 2-RELATED"/>
    <property type="match status" value="1"/>
</dbReference>
<dbReference type="CDD" id="cd18793">
    <property type="entry name" value="SF2_C_SNF"/>
    <property type="match status" value="1"/>
</dbReference>
<dbReference type="GO" id="GO:0006281">
    <property type="term" value="P:DNA repair"/>
    <property type="evidence" value="ECO:0007669"/>
    <property type="project" value="TreeGrafter"/>
</dbReference>
<keyword evidence="3" id="KW-0067">ATP-binding</keyword>
<dbReference type="SMART" id="SM00490">
    <property type="entry name" value="HELICc"/>
    <property type="match status" value="1"/>
</dbReference>
<evidence type="ECO:0000256" key="3">
    <source>
        <dbReference type="ARBA" id="ARBA00022840"/>
    </source>
</evidence>
<evidence type="ECO:0000256" key="4">
    <source>
        <dbReference type="SAM" id="MobiDB-lite"/>
    </source>
</evidence>
<evidence type="ECO:0000256" key="1">
    <source>
        <dbReference type="ARBA" id="ARBA00022741"/>
    </source>
</evidence>
<feature type="domain" description="Helicase ATP-binding" evidence="5">
    <location>
        <begin position="298"/>
        <end position="465"/>
    </location>
</feature>
<dbReference type="InterPro" id="IPR014001">
    <property type="entry name" value="Helicase_ATP-bd"/>
</dbReference>
<dbReference type="GO" id="GO:0016787">
    <property type="term" value="F:hydrolase activity"/>
    <property type="evidence" value="ECO:0007669"/>
    <property type="project" value="UniProtKB-KW"/>
</dbReference>
<dbReference type="InterPro" id="IPR000330">
    <property type="entry name" value="SNF2_N"/>
</dbReference>
<evidence type="ECO:0000313" key="7">
    <source>
        <dbReference type="EMBL" id="KAF3226323.1"/>
    </source>
</evidence>
<dbReference type="PANTHER" id="PTHR45626:SF22">
    <property type="entry name" value="DNA REPAIR PROTEIN RAD5"/>
    <property type="match status" value="1"/>
</dbReference>
<dbReference type="Gene3D" id="3.40.50.300">
    <property type="entry name" value="P-loop containing nucleotide triphosphate hydrolases"/>
    <property type="match status" value="1"/>
</dbReference>
<dbReference type="PROSITE" id="PS51192">
    <property type="entry name" value="HELICASE_ATP_BIND_1"/>
    <property type="match status" value="1"/>
</dbReference>
<dbReference type="EMBL" id="WIWS01000011">
    <property type="protein sequence ID" value="KAF3226323.1"/>
    <property type="molecule type" value="Genomic_DNA"/>
</dbReference>
<dbReference type="GO" id="GO:0005634">
    <property type="term" value="C:nucleus"/>
    <property type="evidence" value="ECO:0007669"/>
    <property type="project" value="TreeGrafter"/>
</dbReference>
<name>A0A7C8UU63_ORBOL</name>
<dbReference type="Proteomes" id="UP000472727">
    <property type="component" value="Unassembled WGS sequence"/>
</dbReference>
<dbReference type="InterPro" id="IPR027417">
    <property type="entry name" value="P-loop_NTPase"/>
</dbReference>
<sequence length="849" mass="94706">MQQKRSRDGSPFTDNEIQRKRVRSVSDGTKHMDWEASQLKDQIATLIDAQIEQVPPKNVCYGALTDVKAEVTYIEISDGLIQPWTSFHTFDLQHQEGAYLLSKPDSTSFGLIDFRTALCLRRLQGFDGVFFRAVISSISFKKIPQKPTKKKIRIDITINIVGPEDSIDRVGDVLDKADAYLQHPVFLESGTKYLNPHYLYDGDIMSDLRHLIGPMPADERLQRMSQAVENILESLGEAHLPVVHTADMESIGNCRLIGTELKPHQIEGIRFILCREDSSLSQTIDSGFLQLVETSLVSRRLGACRGGIIADAMGLGKTLTMLTAIACSRQVARENLGPTLVVLPSRQILDVWDSEIHRRFQPGAMKSYHFHGYPRVKKKDALLGYDVVLTTYHTLAADSRRDRVLQDVNWLRVVLDEAHWIRNQSTQLFKAAQSLRAETRWCLTGTPIQNSLDDLRSLLKFLRFTPLCDKGLFEKHIIDPLRTDSETSLVNLQYLLRIICLRRGSSLLELPPLEMKTVPVALCAEEQAKYESILTDCQNEFDKLVCMDQKSKTCVLFATMMKLRRLCNHGTVPLIANSSRSAAVSPGREVPTSDGCQLCTINGSDTQAMLNELEGCQECGRLLNIDIIPNLGVVSEYNPVVSANLCPPDSDFGMLSLPTSEQFFPAGTQYLAEPGYSSKLSAVISNIKESSCSGSKSLAFTKWRSTLELLGEMFSNVGIKFLRIDGGTNAIDRSSIVNRFQEDASISVLIMTIDSCAVGLTLTNADKVHIIEPQWNPAIEEQAIARAYRMGQTKTVTVIRYITEKTVEQNIVALQARKSRLAKFSLSDTADGDLGGALEDMKFVLNPEF</sequence>
<dbReference type="AlphaFoldDB" id="A0A7C8UU63"/>
<dbReference type="Pfam" id="PF00271">
    <property type="entry name" value="Helicase_C"/>
    <property type="match status" value="1"/>
</dbReference>
<feature type="domain" description="Helicase C-terminal" evidence="6">
    <location>
        <begin position="679"/>
        <end position="835"/>
    </location>
</feature>
<protein>
    <submittedName>
        <fullName evidence="7">Uncharacterized protein</fullName>
    </submittedName>
</protein>
<dbReference type="InterPro" id="IPR050628">
    <property type="entry name" value="SNF2_RAD54_helicase_TF"/>
</dbReference>
<dbReference type="CDD" id="cd18008">
    <property type="entry name" value="DEXDc_SHPRH-like"/>
    <property type="match status" value="1"/>
</dbReference>
<dbReference type="InterPro" id="IPR049730">
    <property type="entry name" value="SNF2/RAD54-like_C"/>
</dbReference>
<keyword evidence="1" id="KW-0547">Nucleotide-binding</keyword>
<proteinExistence type="predicted"/>
<dbReference type="GO" id="GO:0008094">
    <property type="term" value="F:ATP-dependent activity, acting on DNA"/>
    <property type="evidence" value="ECO:0007669"/>
    <property type="project" value="TreeGrafter"/>
</dbReference>
<reference evidence="7 8" key="1">
    <citation type="submission" date="2019-06" db="EMBL/GenBank/DDBJ databases">
        <authorList>
            <person name="Palmer J.M."/>
        </authorList>
    </citation>
    <scope>NUCLEOTIDE SEQUENCE [LARGE SCALE GENOMIC DNA]</scope>
    <source>
        <strain evidence="7 8">TWF106</strain>
    </source>
</reference>
<dbReference type="InterPro" id="IPR001650">
    <property type="entry name" value="Helicase_C-like"/>
</dbReference>
<comment type="caution">
    <text evidence="7">The sequence shown here is derived from an EMBL/GenBank/DDBJ whole genome shotgun (WGS) entry which is preliminary data.</text>
</comment>
<feature type="region of interest" description="Disordered" evidence="4">
    <location>
        <begin position="1"/>
        <end position="29"/>
    </location>
</feature>
<dbReference type="SMART" id="SM00487">
    <property type="entry name" value="DEXDc"/>
    <property type="match status" value="1"/>
</dbReference>
<keyword evidence="2" id="KW-0378">Hydrolase</keyword>
<evidence type="ECO:0000259" key="5">
    <source>
        <dbReference type="PROSITE" id="PS51192"/>
    </source>
</evidence>
<evidence type="ECO:0000259" key="6">
    <source>
        <dbReference type="PROSITE" id="PS51194"/>
    </source>
</evidence>